<dbReference type="NCBIfam" id="TIGR04057">
    <property type="entry name" value="SusC_RagA_signa"/>
    <property type="match status" value="1"/>
</dbReference>
<comment type="caution">
    <text evidence="12">The sequence shown here is derived from an EMBL/GenBank/DDBJ whole genome shotgun (WGS) entry which is preliminary data.</text>
</comment>
<keyword evidence="5 9" id="KW-0798">TonB box</keyword>
<keyword evidence="12" id="KW-0176">Collagen</keyword>
<evidence type="ECO:0000256" key="4">
    <source>
        <dbReference type="ARBA" id="ARBA00022692"/>
    </source>
</evidence>
<dbReference type="Gene3D" id="2.60.40.1120">
    <property type="entry name" value="Carboxypeptidase-like, regulatory domain"/>
    <property type="match status" value="1"/>
</dbReference>
<dbReference type="EMBL" id="LGIA01000205">
    <property type="protein sequence ID" value="KOH43007.1"/>
    <property type="molecule type" value="Genomic_DNA"/>
</dbReference>
<dbReference type="InterPro" id="IPR036942">
    <property type="entry name" value="Beta-barrel_TonB_sf"/>
</dbReference>
<dbReference type="PROSITE" id="PS52016">
    <property type="entry name" value="TONB_DEPENDENT_REC_3"/>
    <property type="match status" value="1"/>
</dbReference>
<dbReference type="PATRIC" id="fig|1409788.3.peg.4312"/>
<dbReference type="Proteomes" id="UP000036958">
    <property type="component" value="Unassembled WGS sequence"/>
</dbReference>
<evidence type="ECO:0000259" key="11">
    <source>
        <dbReference type="Pfam" id="PF07715"/>
    </source>
</evidence>
<keyword evidence="2 8" id="KW-0813">Transport</keyword>
<keyword evidence="3 8" id="KW-1134">Transmembrane beta strand</keyword>
<keyword evidence="4 8" id="KW-0812">Transmembrane</keyword>
<dbReference type="Pfam" id="PF00593">
    <property type="entry name" value="TonB_dep_Rec_b-barrel"/>
    <property type="match status" value="1"/>
</dbReference>
<dbReference type="NCBIfam" id="TIGR04056">
    <property type="entry name" value="OMP_RagA_SusC"/>
    <property type="match status" value="1"/>
</dbReference>
<comment type="similarity">
    <text evidence="8 9">Belongs to the TonB-dependent receptor family.</text>
</comment>
<evidence type="ECO:0000256" key="2">
    <source>
        <dbReference type="ARBA" id="ARBA00022448"/>
    </source>
</evidence>
<evidence type="ECO:0000256" key="3">
    <source>
        <dbReference type="ARBA" id="ARBA00022452"/>
    </source>
</evidence>
<dbReference type="FunFam" id="2.60.40.1120:FF:000003">
    <property type="entry name" value="Outer membrane protein Omp121"/>
    <property type="match status" value="1"/>
</dbReference>
<evidence type="ECO:0000256" key="1">
    <source>
        <dbReference type="ARBA" id="ARBA00004571"/>
    </source>
</evidence>
<dbReference type="InterPro" id="IPR023997">
    <property type="entry name" value="TonB-dep_OMP_SusC/RagA_CS"/>
</dbReference>
<protein>
    <submittedName>
        <fullName evidence="12">Collagen-binding protein</fullName>
    </submittedName>
</protein>
<gene>
    <name evidence="12" type="ORF">NC99_42230</name>
</gene>
<evidence type="ECO:0000313" key="12">
    <source>
        <dbReference type="EMBL" id="KOH43007.1"/>
    </source>
</evidence>
<dbReference type="InterPro" id="IPR037066">
    <property type="entry name" value="Plug_dom_sf"/>
</dbReference>
<evidence type="ECO:0000259" key="10">
    <source>
        <dbReference type="Pfam" id="PF00593"/>
    </source>
</evidence>
<accession>A0A0L8V444</accession>
<evidence type="ECO:0000256" key="6">
    <source>
        <dbReference type="ARBA" id="ARBA00023136"/>
    </source>
</evidence>
<keyword evidence="6 8" id="KW-0472">Membrane</keyword>
<evidence type="ECO:0000256" key="5">
    <source>
        <dbReference type="ARBA" id="ARBA00023077"/>
    </source>
</evidence>
<evidence type="ECO:0000256" key="9">
    <source>
        <dbReference type="RuleBase" id="RU003357"/>
    </source>
</evidence>
<comment type="subcellular location">
    <subcellularLocation>
        <location evidence="1 8">Cell outer membrane</location>
        <topology evidence="1 8">Multi-pass membrane protein</topology>
    </subcellularLocation>
</comment>
<dbReference type="STRING" id="1409788.NC99_42230"/>
<feature type="domain" description="TonB-dependent receptor plug" evidence="11">
    <location>
        <begin position="101"/>
        <end position="208"/>
    </location>
</feature>
<dbReference type="FunFam" id="2.170.130.10:FF:000008">
    <property type="entry name" value="SusC/RagA family TonB-linked outer membrane protein"/>
    <property type="match status" value="1"/>
</dbReference>
<dbReference type="InterPro" id="IPR012910">
    <property type="entry name" value="Plug_dom"/>
</dbReference>
<dbReference type="InterPro" id="IPR039426">
    <property type="entry name" value="TonB-dep_rcpt-like"/>
</dbReference>
<dbReference type="GO" id="GO:0009279">
    <property type="term" value="C:cell outer membrane"/>
    <property type="evidence" value="ECO:0007669"/>
    <property type="project" value="UniProtKB-SubCell"/>
</dbReference>
<keyword evidence="13" id="KW-1185">Reference proteome</keyword>
<organism evidence="12 13">
    <name type="scientific">Sunxiuqinia dokdonensis</name>
    <dbReference type="NCBI Taxonomy" id="1409788"/>
    <lineage>
        <taxon>Bacteria</taxon>
        <taxon>Pseudomonadati</taxon>
        <taxon>Bacteroidota</taxon>
        <taxon>Bacteroidia</taxon>
        <taxon>Marinilabiliales</taxon>
        <taxon>Prolixibacteraceae</taxon>
        <taxon>Sunxiuqinia</taxon>
    </lineage>
</organism>
<proteinExistence type="inferred from homology"/>
<evidence type="ECO:0000256" key="7">
    <source>
        <dbReference type="ARBA" id="ARBA00023237"/>
    </source>
</evidence>
<sequence>MVTSSLFAQQVTVNGTVIDASTNEPVPGANVVMKGTTNGTITNFDGEFQLSVPSDATLQISFIGYAPQEIAVNGRTTINVSLETDTRELDEVVAIGYGTIKKRDITGSVASVSGDDLQTIPVASAAEAITGKLAGVQVLSTEGSPDAEMRIRVRGGGSITQDNSPLFIVDGFPVNSISDIAPSDIQSIDVLKDASSTAIYGSRGANGVIIVTTKSGQAGKVTVGYNAYYGFKRIANKLDVLDVEDYVNWQYEYAVLDNGIEELESYERYYGAWQDKDMYAGKVGNNWQEQVYGRTGEVFNHDLSVRGGSDKMTYSFNYAHIDEKAIMVGSDYKRNNLSLKMNHKPNDKVELAYSFRYSDTKVNGGGANEQNEVSSADSRLKHSVTYSPIPLGGLTTGETDESIASYLVNPIIAAADNDREQFRKNYNMAASFSWDIIDNLNFKSEVGLDNYNYNDNRFYGLTTYYVSNTPTAENQGMPAVILRDRKQERFRNTNTLSYDFNDLFDDDHSLNLLVGQELIETKTNQLTSVIHGFPTLFTFGQALKLTTQGTPQSTDNNYSPDDKLLSGFARASYDYKSKYLVSATFRADGSSKFSDGNRWGYFPSAAVAWRVSSEDFMELTSNWLDDLKLRVSYGTAGNNNIPSGQMTQSFESRNSSWMNGFDSYWAASKTMANPDLKWETTYTRNVGLDFALFNSRLSGNFEAYLNNTKDLLIEFPVAGTGYDTQFRNMGETENKGIELSLNYIVLDKKDYGLSFNFNIGFNKNEIKSLGIMEDFGETTTWASTEIGDDFWISEGGSVGEMYGYLSDGRYEVSDFEGYDETSETWILKDGVANVNNIVGTPAPGVMKLKNITGDDEMLTIDDRTIIGDANPLHTGGFTLNGRVYGFDMAAVFNWSYGNDIYNANKIEYTSSTARYQYRNMIDIMAEGNRWTNIDEATGQLVTDPATLASMNANTTMWSPYMDRYVFSDWAVEDGSFLRLSTLTLGYTLPSDLTKKMNIQNLRFYVTGYNVWLLTNYSGFDPEVSTRRKTALTPGVDYSAYPRSRQLVFGLNLNF</sequence>
<dbReference type="SUPFAM" id="SSF56935">
    <property type="entry name" value="Porins"/>
    <property type="match status" value="1"/>
</dbReference>
<feature type="domain" description="TonB-dependent receptor-like beta-barrel" evidence="10">
    <location>
        <begin position="416"/>
        <end position="763"/>
    </location>
</feature>
<dbReference type="Pfam" id="PF13715">
    <property type="entry name" value="CarbopepD_reg_2"/>
    <property type="match status" value="1"/>
</dbReference>
<dbReference type="AlphaFoldDB" id="A0A0L8V444"/>
<reference evidence="13" key="1">
    <citation type="submission" date="2015-07" db="EMBL/GenBank/DDBJ databases">
        <title>Genome sequencing of Sunxiuqinia dokdonensis strain SK.</title>
        <authorList>
            <person name="Ahn S."/>
            <person name="Kim B.-C."/>
        </authorList>
    </citation>
    <scope>NUCLEOTIDE SEQUENCE [LARGE SCALE GENOMIC DNA]</scope>
    <source>
        <strain evidence="13">SK</strain>
    </source>
</reference>
<dbReference type="Pfam" id="PF07715">
    <property type="entry name" value="Plug"/>
    <property type="match status" value="1"/>
</dbReference>
<dbReference type="InterPro" id="IPR000531">
    <property type="entry name" value="Beta-barrel_TonB"/>
</dbReference>
<dbReference type="Gene3D" id="2.40.170.20">
    <property type="entry name" value="TonB-dependent receptor, beta-barrel domain"/>
    <property type="match status" value="1"/>
</dbReference>
<keyword evidence="7 8" id="KW-0998">Cell outer membrane</keyword>
<dbReference type="Gene3D" id="2.170.130.10">
    <property type="entry name" value="TonB-dependent receptor, plug domain"/>
    <property type="match status" value="1"/>
</dbReference>
<dbReference type="SUPFAM" id="SSF49464">
    <property type="entry name" value="Carboxypeptidase regulatory domain-like"/>
    <property type="match status" value="1"/>
</dbReference>
<evidence type="ECO:0000313" key="13">
    <source>
        <dbReference type="Proteomes" id="UP000036958"/>
    </source>
</evidence>
<evidence type="ECO:0000256" key="8">
    <source>
        <dbReference type="PROSITE-ProRule" id="PRU01360"/>
    </source>
</evidence>
<name>A0A0L8V444_9BACT</name>
<dbReference type="InterPro" id="IPR023996">
    <property type="entry name" value="TonB-dep_OMP_SusC/RagA"/>
</dbReference>
<dbReference type="InterPro" id="IPR008969">
    <property type="entry name" value="CarboxyPept-like_regulatory"/>
</dbReference>